<accession>A0A830ETB3</accession>
<protein>
    <submittedName>
        <fullName evidence="1">Uncharacterized protein</fullName>
    </submittedName>
</protein>
<gene>
    <name evidence="1" type="ORF">GCM10009067_28130</name>
</gene>
<dbReference type="AlphaFoldDB" id="A0A830ETB3"/>
<dbReference type="Proteomes" id="UP000614221">
    <property type="component" value="Unassembled WGS sequence"/>
</dbReference>
<sequence length="110" mass="12822">MPNATITRDERRRRIEKDDGDLDDTVYRVRTNGRGDICYHDDPECSDLQAHDPVDMTRQECHGRLYPPCSSCVLNQPQGGKSDQRPSLRNKLDEVDYEFEWDREHGEEVA</sequence>
<proteinExistence type="predicted"/>
<organism evidence="1 2">
    <name type="scientific">Haloarcula sebkhae</name>
    <dbReference type="NCBI Taxonomy" id="932660"/>
    <lineage>
        <taxon>Archaea</taxon>
        <taxon>Methanobacteriati</taxon>
        <taxon>Methanobacteriota</taxon>
        <taxon>Stenosarchaea group</taxon>
        <taxon>Halobacteria</taxon>
        <taxon>Halobacteriales</taxon>
        <taxon>Haloarculaceae</taxon>
        <taxon>Haloarcula</taxon>
    </lineage>
</organism>
<reference evidence="1" key="2">
    <citation type="submission" date="2020-09" db="EMBL/GenBank/DDBJ databases">
        <authorList>
            <person name="Sun Q."/>
            <person name="Ohkuma M."/>
        </authorList>
    </citation>
    <scope>NUCLEOTIDE SEQUENCE</scope>
    <source>
        <strain evidence="1">JCM 19018</strain>
    </source>
</reference>
<dbReference type="EMBL" id="BMPD01000005">
    <property type="protein sequence ID" value="GGK74328.1"/>
    <property type="molecule type" value="Genomic_DNA"/>
</dbReference>
<dbReference type="RefSeq" id="WP_188978915.1">
    <property type="nucleotide sequence ID" value="NZ_BMPD01000005.1"/>
</dbReference>
<comment type="caution">
    <text evidence="1">The sequence shown here is derived from an EMBL/GenBank/DDBJ whole genome shotgun (WGS) entry which is preliminary data.</text>
</comment>
<evidence type="ECO:0000313" key="1">
    <source>
        <dbReference type="EMBL" id="GGK74328.1"/>
    </source>
</evidence>
<name>A0A830ETB3_9EURY</name>
<reference evidence="1" key="1">
    <citation type="journal article" date="2014" name="Int. J. Syst. Evol. Microbiol.">
        <title>Complete genome sequence of Corynebacterium casei LMG S-19264T (=DSM 44701T), isolated from a smear-ripened cheese.</title>
        <authorList>
            <consortium name="US DOE Joint Genome Institute (JGI-PGF)"/>
            <person name="Walter F."/>
            <person name="Albersmeier A."/>
            <person name="Kalinowski J."/>
            <person name="Ruckert C."/>
        </authorList>
    </citation>
    <scope>NUCLEOTIDE SEQUENCE</scope>
    <source>
        <strain evidence="1">JCM 19018</strain>
    </source>
</reference>
<evidence type="ECO:0000313" key="2">
    <source>
        <dbReference type="Proteomes" id="UP000614221"/>
    </source>
</evidence>